<proteinExistence type="predicted"/>
<evidence type="ECO:0000256" key="1">
    <source>
        <dbReference type="SAM" id="MobiDB-lite"/>
    </source>
</evidence>
<sequence length="152" mass="16719">MRIELPEQLKIYIQYKIDIGLYSNGAEVIRDALRRMMEQDAEASRTLRPHATPQSEAAQISRSELDALANAFPAPLPPMEEDPHLLALIARIKATPPNPASIIPAKGDLAEVLRVMAQGEPDYELLDALDAAEQELRALDRANARAEGRGSL</sequence>
<dbReference type="EMBL" id="RSAS01000111">
    <property type="protein sequence ID" value="RRR76573.1"/>
    <property type="molecule type" value="Genomic_DNA"/>
</dbReference>
<dbReference type="Proteomes" id="UP000280307">
    <property type="component" value="Unassembled WGS sequence"/>
</dbReference>
<dbReference type="AlphaFoldDB" id="A0A426U8M6"/>
<organism evidence="2 3">
    <name type="scientific">Candidatus Viridilinea halotolerans</name>
    <dbReference type="NCBI Taxonomy" id="2491704"/>
    <lineage>
        <taxon>Bacteria</taxon>
        <taxon>Bacillati</taxon>
        <taxon>Chloroflexota</taxon>
        <taxon>Chloroflexia</taxon>
        <taxon>Chloroflexales</taxon>
        <taxon>Chloroflexineae</taxon>
        <taxon>Oscillochloridaceae</taxon>
        <taxon>Candidatus Viridilinea</taxon>
    </lineage>
</organism>
<dbReference type="GO" id="GO:0006355">
    <property type="term" value="P:regulation of DNA-templated transcription"/>
    <property type="evidence" value="ECO:0007669"/>
    <property type="project" value="InterPro"/>
</dbReference>
<dbReference type="InterPro" id="IPR038296">
    <property type="entry name" value="ParD_sf"/>
</dbReference>
<evidence type="ECO:0000313" key="3">
    <source>
        <dbReference type="Proteomes" id="UP000280307"/>
    </source>
</evidence>
<name>A0A426U8M6_9CHLR</name>
<comment type="caution">
    <text evidence="2">The sequence shown here is derived from an EMBL/GenBank/DDBJ whole genome shotgun (WGS) entry which is preliminary data.</text>
</comment>
<dbReference type="SUPFAM" id="SSF47598">
    <property type="entry name" value="Ribbon-helix-helix"/>
    <property type="match status" value="1"/>
</dbReference>
<protein>
    <submittedName>
        <fullName evidence="2">Uncharacterized protein</fullName>
    </submittedName>
</protein>
<dbReference type="Gene3D" id="6.10.10.120">
    <property type="entry name" value="Antitoxin ParD1-like"/>
    <property type="match status" value="1"/>
</dbReference>
<feature type="region of interest" description="Disordered" evidence="1">
    <location>
        <begin position="40"/>
        <end position="62"/>
    </location>
</feature>
<gene>
    <name evidence="2" type="ORF">EI684_02830</name>
</gene>
<dbReference type="InterPro" id="IPR010985">
    <property type="entry name" value="Ribbon_hlx_hlx"/>
</dbReference>
<accession>A0A426U8M6</accession>
<feature type="compositionally biased region" description="Polar residues" evidence="1">
    <location>
        <begin position="52"/>
        <end position="62"/>
    </location>
</feature>
<evidence type="ECO:0000313" key="2">
    <source>
        <dbReference type="EMBL" id="RRR76573.1"/>
    </source>
</evidence>
<reference evidence="2 3" key="1">
    <citation type="submission" date="2018-12" db="EMBL/GenBank/DDBJ databases">
        <title>Genome Sequence of Candidatus Viridilinea halotolerans isolated from saline sulfide-rich spring.</title>
        <authorList>
            <person name="Grouzdev D.S."/>
            <person name="Burganskaya E.I."/>
            <person name="Krutkina M.S."/>
            <person name="Sukhacheva M.V."/>
            <person name="Gorlenko V.M."/>
        </authorList>
    </citation>
    <scope>NUCLEOTIDE SEQUENCE [LARGE SCALE GENOMIC DNA]</scope>
    <source>
        <strain evidence="2">Chok-6</strain>
    </source>
</reference>